<proteinExistence type="predicted"/>
<dbReference type="CDD" id="cd00130">
    <property type="entry name" value="PAS"/>
    <property type="match status" value="2"/>
</dbReference>
<keyword evidence="12 13" id="KW-0472">Membrane</keyword>
<evidence type="ECO:0000256" key="4">
    <source>
        <dbReference type="ARBA" id="ARBA00022553"/>
    </source>
</evidence>
<dbReference type="Pfam" id="PF00512">
    <property type="entry name" value="HisKA"/>
    <property type="match status" value="1"/>
</dbReference>
<keyword evidence="6 13" id="KW-0812">Transmembrane</keyword>
<feature type="domain" description="PAC" evidence="16">
    <location>
        <begin position="570"/>
        <end position="629"/>
    </location>
</feature>
<evidence type="ECO:0000256" key="2">
    <source>
        <dbReference type="ARBA" id="ARBA00004141"/>
    </source>
</evidence>
<dbReference type="GO" id="GO:0005886">
    <property type="term" value="C:plasma membrane"/>
    <property type="evidence" value="ECO:0007669"/>
    <property type="project" value="UniProtKB-ARBA"/>
</dbReference>
<evidence type="ECO:0000259" key="16">
    <source>
        <dbReference type="PROSITE" id="PS50113"/>
    </source>
</evidence>
<dbReference type="SUPFAM" id="SSF47384">
    <property type="entry name" value="Homodimeric domain of signal transducing histidine kinase"/>
    <property type="match status" value="1"/>
</dbReference>
<dbReference type="InterPro" id="IPR013656">
    <property type="entry name" value="PAS_4"/>
</dbReference>
<feature type="transmembrane region" description="Helical" evidence="13">
    <location>
        <begin position="122"/>
        <end position="149"/>
    </location>
</feature>
<dbReference type="InterPro" id="IPR025201">
    <property type="entry name" value="KdpD_TM"/>
</dbReference>
<reference evidence="17 18" key="1">
    <citation type="submission" date="2016-03" db="EMBL/GenBank/DDBJ databases">
        <authorList>
            <person name="Ploux O."/>
        </authorList>
    </citation>
    <scope>NUCLEOTIDE SEQUENCE [LARGE SCALE GENOMIC DNA]</scope>
    <source>
        <strain evidence="17 18">R-45370</strain>
    </source>
</reference>
<dbReference type="PANTHER" id="PTHR42878">
    <property type="entry name" value="TWO-COMPONENT HISTIDINE KINASE"/>
    <property type="match status" value="1"/>
</dbReference>
<evidence type="ECO:0000256" key="1">
    <source>
        <dbReference type="ARBA" id="ARBA00000085"/>
    </source>
</evidence>
<dbReference type="SUPFAM" id="SSF55874">
    <property type="entry name" value="ATPase domain of HSP90 chaperone/DNA topoisomerase II/histidine kinase"/>
    <property type="match status" value="1"/>
</dbReference>
<dbReference type="InterPro" id="IPR038318">
    <property type="entry name" value="KdpD_sf"/>
</dbReference>
<dbReference type="InterPro" id="IPR036097">
    <property type="entry name" value="HisK_dim/P_sf"/>
</dbReference>
<dbReference type="PANTHER" id="PTHR42878:SF15">
    <property type="entry name" value="BACTERIOPHYTOCHROME"/>
    <property type="match status" value="1"/>
</dbReference>
<dbReference type="NCBIfam" id="TIGR00229">
    <property type="entry name" value="sensory_box"/>
    <property type="match status" value="3"/>
</dbReference>
<dbReference type="InterPro" id="IPR000014">
    <property type="entry name" value="PAS"/>
</dbReference>
<name>A0A177MVF3_9GAMM</name>
<dbReference type="Gene3D" id="3.30.565.10">
    <property type="entry name" value="Histidine kinase-like ATPase, C-terminal domain"/>
    <property type="match status" value="1"/>
</dbReference>
<dbReference type="GO" id="GO:0007234">
    <property type="term" value="P:osmosensory signaling via phosphorelay pathway"/>
    <property type="evidence" value="ECO:0007669"/>
    <property type="project" value="TreeGrafter"/>
</dbReference>
<keyword evidence="9" id="KW-0067">ATP-binding</keyword>
<keyword evidence="18" id="KW-1185">Reference proteome</keyword>
<evidence type="ECO:0000259" key="15">
    <source>
        <dbReference type="PROSITE" id="PS50112"/>
    </source>
</evidence>
<dbReference type="Pfam" id="PF13493">
    <property type="entry name" value="DUF4118"/>
    <property type="match status" value="1"/>
</dbReference>
<feature type="domain" description="PAS" evidence="15">
    <location>
        <begin position="214"/>
        <end position="256"/>
    </location>
</feature>
<dbReference type="SMART" id="SM00388">
    <property type="entry name" value="HisKA"/>
    <property type="match status" value="1"/>
</dbReference>
<feature type="domain" description="PAS" evidence="15">
    <location>
        <begin position="503"/>
        <end position="571"/>
    </location>
</feature>
<dbReference type="Proteomes" id="UP000078476">
    <property type="component" value="Unassembled WGS sequence"/>
</dbReference>
<dbReference type="InterPro" id="IPR035965">
    <property type="entry name" value="PAS-like_dom_sf"/>
</dbReference>
<dbReference type="EMBL" id="LUUI01000167">
    <property type="protein sequence ID" value="OAI09707.1"/>
    <property type="molecule type" value="Genomic_DNA"/>
</dbReference>
<keyword evidence="8" id="KW-0418">Kinase</keyword>
<dbReference type="SMART" id="SM00091">
    <property type="entry name" value="PAS"/>
    <property type="match status" value="3"/>
</dbReference>
<dbReference type="InterPro" id="IPR004358">
    <property type="entry name" value="Sig_transdc_His_kin-like_C"/>
</dbReference>
<comment type="caution">
    <text evidence="17">The sequence shown here is derived from an EMBL/GenBank/DDBJ whole genome shotgun (WGS) entry which is preliminary data.</text>
</comment>
<dbReference type="InterPro" id="IPR003594">
    <property type="entry name" value="HATPase_dom"/>
</dbReference>
<dbReference type="Gene3D" id="1.20.120.620">
    <property type="entry name" value="Backbone structure of the membrane domain of e. Coli histidine kinase receptor kdpd"/>
    <property type="match status" value="1"/>
</dbReference>
<dbReference type="Pfam" id="PF13188">
    <property type="entry name" value="PAS_8"/>
    <property type="match status" value="1"/>
</dbReference>
<dbReference type="SUPFAM" id="SSF55785">
    <property type="entry name" value="PYP-like sensor domain (PAS domain)"/>
    <property type="match status" value="3"/>
</dbReference>
<evidence type="ECO:0000313" key="18">
    <source>
        <dbReference type="Proteomes" id="UP000078476"/>
    </source>
</evidence>
<accession>A0A177MVF3</accession>
<dbReference type="PROSITE" id="PS50112">
    <property type="entry name" value="PAS"/>
    <property type="match status" value="2"/>
</dbReference>
<feature type="transmembrane region" description="Helical" evidence="13">
    <location>
        <begin position="9"/>
        <end position="27"/>
    </location>
</feature>
<dbReference type="InterPro" id="IPR003661">
    <property type="entry name" value="HisK_dim/P_dom"/>
</dbReference>
<dbReference type="GO" id="GO:0000155">
    <property type="term" value="F:phosphorelay sensor kinase activity"/>
    <property type="evidence" value="ECO:0007669"/>
    <property type="project" value="InterPro"/>
</dbReference>
<dbReference type="PRINTS" id="PR00344">
    <property type="entry name" value="BCTRLSENSOR"/>
</dbReference>
<feature type="transmembrane region" description="Helical" evidence="13">
    <location>
        <begin position="170"/>
        <end position="190"/>
    </location>
</feature>
<dbReference type="Gene3D" id="1.10.287.130">
    <property type="match status" value="1"/>
</dbReference>
<comment type="catalytic activity">
    <reaction evidence="1">
        <text>ATP + protein L-histidine = ADP + protein N-phospho-L-histidine.</text>
        <dbReference type="EC" id="2.7.13.3"/>
    </reaction>
</comment>
<evidence type="ECO:0000256" key="7">
    <source>
        <dbReference type="ARBA" id="ARBA00022741"/>
    </source>
</evidence>
<evidence type="ECO:0000256" key="8">
    <source>
        <dbReference type="ARBA" id="ARBA00022777"/>
    </source>
</evidence>
<dbReference type="InterPro" id="IPR036890">
    <property type="entry name" value="HATPase_C_sf"/>
</dbReference>
<dbReference type="CDD" id="cd00082">
    <property type="entry name" value="HisKA"/>
    <property type="match status" value="1"/>
</dbReference>
<dbReference type="AlphaFoldDB" id="A0A177MVF3"/>
<keyword evidence="11" id="KW-0902">Two-component regulatory system</keyword>
<dbReference type="Pfam" id="PF13426">
    <property type="entry name" value="PAS_9"/>
    <property type="match status" value="1"/>
</dbReference>
<evidence type="ECO:0000256" key="9">
    <source>
        <dbReference type="ARBA" id="ARBA00022840"/>
    </source>
</evidence>
<sequence length="874" mass="97599">MKPVTRQRYILFACSAYAVMALAWIFLSDRLLASLVDVDSIVGLSSSKGAFFVLVSVIVFYFMLQGTPSAAEKIAVDSSLPDILLAHLWPRWLIYVFAVVLVGVVQVLRNNLVPVFGDSPQLILYILPVILAALLGGLGPGLLATGIAAAASAYNMFPVGRFVIQTNMNLFQWSVLIFNGLTVSLVSEALHQSRRQENQHRLRLEETSQALAASLTRFRNLFQKAPLAMGLVDKQGIIQDQNVRFEQLFGYSAADMPTLAEWCRRAYPDPVYRAEVEAIWNTAVAGSVESTDSIDAGEFRISCKDGQQRIMHIHSIALKEGLLTTFMDVTERRRSEDELRLWTKSFEQTQVGLVITDARSNCIVSVNSAFALERGYTCEAMRQMPLAQLFPPDCKTDVQQMLADLAVKSHGIFETEHLCKDGRRLPVLLDITVIPDAEGRPLHRLTIVLNISERKRIQRDLESAQIQALQQQKEARLAILNQMQDANAARIKAETALAALSDSEARMRVLINTIPDLIWLKNVDGIYLQCNAAFERYYGKPEVDILGHTDYDFVNADLADFFHTNDRRALETNVTIINEEWLTFAETGYRGLFQTVKVPVFNVDGDVVGVLGIARDITALRQAEEDLRAINTGLEARVVERTAELDILNKSLESFVYSVSHDLKAPLRGIEGYSQLLQEDYATALDDDGRLFIANIRNGVMCMGELIDDLLAYSRMERRKLDSNKLDLALMINQLLAEKADDIAAGGVEIRTDLATVWVQADASGLSIVMRNLLENAFKFSARAMPPRIEISLREENHFAIVKITDNGIGFDMIYHDRIFEIFQRLQRVEDYPGTGVGLALVKKAIQRMGGKVWAESEPGQGASFYLQLPLAKG</sequence>
<dbReference type="PROSITE" id="PS50113">
    <property type="entry name" value="PAC"/>
    <property type="match status" value="2"/>
</dbReference>
<dbReference type="Pfam" id="PF02518">
    <property type="entry name" value="HATPase_c"/>
    <property type="match status" value="1"/>
</dbReference>
<evidence type="ECO:0000256" key="13">
    <source>
        <dbReference type="SAM" id="Phobius"/>
    </source>
</evidence>
<dbReference type="InterPro" id="IPR005467">
    <property type="entry name" value="His_kinase_dom"/>
</dbReference>
<dbReference type="FunFam" id="3.30.565.10:FF:000006">
    <property type="entry name" value="Sensor histidine kinase WalK"/>
    <property type="match status" value="1"/>
</dbReference>
<dbReference type="STRING" id="980561.A1359_18480"/>
<dbReference type="GO" id="GO:0000156">
    <property type="term" value="F:phosphorelay response regulator activity"/>
    <property type="evidence" value="ECO:0007669"/>
    <property type="project" value="TreeGrafter"/>
</dbReference>
<feature type="transmembrane region" description="Helical" evidence="13">
    <location>
        <begin position="92"/>
        <end position="110"/>
    </location>
</feature>
<evidence type="ECO:0000256" key="5">
    <source>
        <dbReference type="ARBA" id="ARBA00022679"/>
    </source>
</evidence>
<organism evidence="17 18">
    <name type="scientific">Methylomonas lenta</name>
    <dbReference type="NCBI Taxonomy" id="980561"/>
    <lineage>
        <taxon>Bacteria</taxon>
        <taxon>Pseudomonadati</taxon>
        <taxon>Pseudomonadota</taxon>
        <taxon>Gammaproteobacteria</taxon>
        <taxon>Methylococcales</taxon>
        <taxon>Methylococcaceae</taxon>
        <taxon>Methylomonas</taxon>
    </lineage>
</organism>
<keyword evidence="10 13" id="KW-1133">Transmembrane helix</keyword>
<dbReference type="Gene3D" id="3.30.450.20">
    <property type="entry name" value="PAS domain"/>
    <property type="match status" value="3"/>
</dbReference>
<dbReference type="SMART" id="SM00086">
    <property type="entry name" value="PAC"/>
    <property type="match status" value="3"/>
</dbReference>
<keyword evidence="5" id="KW-0808">Transferase</keyword>
<keyword evidence="4" id="KW-0597">Phosphoprotein</keyword>
<evidence type="ECO:0000256" key="11">
    <source>
        <dbReference type="ARBA" id="ARBA00023012"/>
    </source>
</evidence>
<evidence type="ECO:0000313" key="17">
    <source>
        <dbReference type="EMBL" id="OAI09707.1"/>
    </source>
</evidence>
<comment type="subcellular location">
    <subcellularLocation>
        <location evidence="2">Membrane</location>
        <topology evidence="2">Multi-pass membrane protein</topology>
    </subcellularLocation>
</comment>
<dbReference type="PROSITE" id="PS50109">
    <property type="entry name" value="HIS_KIN"/>
    <property type="match status" value="1"/>
</dbReference>
<protein>
    <recommendedName>
        <fullName evidence="3">histidine kinase</fullName>
        <ecNumber evidence="3">2.7.13.3</ecNumber>
    </recommendedName>
</protein>
<dbReference type="InterPro" id="IPR050351">
    <property type="entry name" value="BphY/WalK/GraS-like"/>
</dbReference>
<evidence type="ECO:0000256" key="6">
    <source>
        <dbReference type="ARBA" id="ARBA00022692"/>
    </source>
</evidence>
<dbReference type="RefSeq" id="WP_066988179.1">
    <property type="nucleotide sequence ID" value="NZ_LUUI01000167.1"/>
</dbReference>
<dbReference type="InterPro" id="IPR001610">
    <property type="entry name" value="PAC"/>
</dbReference>
<gene>
    <name evidence="17" type="ORF">A1359_18480</name>
</gene>
<feature type="transmembrane region" description="Helical" evidence="13">
    <location>
        <begin position="47"/>
        <end position="64"/>
    </location>
</feature>
<dbReference type="GO" id="GO:0005524">
    <property type="term" value="F:ATP binding"/>
    <property type="evidence" value="ECO:0007669"/>
    <property type="project" value="UniProtKB-KW"/>
</dbReference>
<dbReference type="EC" id="2.7.13.3" evidence="3"/>
<evidence type="ECO:0000256" key="12">
    <source>
        <dbReference type="ARBA" id="ARBA00023136"/>
    </source>
</evidence>
<feature type="domain" description="Histidine kinase" evidence="14">
    <location>
        <begin position="658"/>
        <end position="873"/>
    </location>
</feature>
<dbReference type="Pfam" id="PF08448">
    <property type="entry name" value="PAS_4"/>
    <property type="match status" value="1"/>
</dbReference>
<dbReference type="OrthoDB" id="9808408at2"/>
<evidence type="ECO:0000256" key="3">
    <source>
        <dbReference type="ARBA" id="ARBA00012438"/>
    </source>
</evidence>
<evidence type="ECO:0000259" key="14">
    <source>
        <dbReference type="PROSITE" id="PS50109"/>
    </source>
</evidence>
<evidence type="ECO:0000256" key="10">
    <source>
        <dbReference type="ARBA" id="ARBA00022989"/>
    </source>
</evidence>
<dbReference type="SMART" id="SM00387">
    <property type="entry name" value="HATPase_c"/>
    <property type="match status" value="1"/>
</dbReference>
<dbReference type="InterPro" id="IPR000700">
    <property type="entry name" value="PAS-assoc_C"/>
</dbReference>
<dbReference type="GO" id="GO:0030295">
    <property type="term" value="F:protein kinase activator activity"/>
    <property type="evidence" value="ECO:0007669"/>
    <property type="project" value="TreeGrafter"/>
</dbReference>
<feature type="domain" description="PAC" evidence="16">
    <location>
        <begin position="411"/>
        <end position="463"/>
    </location>
</feature>
<keyword evidence="7" id="KW-0547">Nucleotide-binding</keyword>